<accession>A0ABT4QZG6</accession>
<dbReference type="Gene3D" id="3.40.50.720">
    <property type="entry name" value="NAD(P)-binding Rossmann-like Domain"/>
    <property type="match status" value="1"/>
</dbReference>
<dbReference type="PANTHER" id="PTHR43669:SF14">
    <property type="entry name" value="OXIDOREDUCTASE"/>
    <property type="match status" value="1"/>
</dbReference>
<keyword evidence="2" id="KW-0560">Oxidoreductase</keyword>
<dbReference type="EMBL" id="JAPFQA010000011">
    <property type="protein sequence ID" value="MCZ8546967.1"/>
    <property type="molecule type" value="Genomic_DNA"/>
</dbReference>
<dbReference type="InterPro" id="IPR036291">
    <property type="entry name" value="NAD(P)-bd_dom_sf"/>
</dbReference>
<dbReference type="CDD" id="cd05347">
    <property type="entry name" value="Ga5DH-like_SDR_c"/>
    <property type="match status" value="1"/>
</dbReference>
<comment type="caution">
    <text evidence="3">The sequence shown here is derived from an EMBL/GenBank/DDBJ whole genome shotgun (WGS) entry which is preliminary data.</text>
</comment>
<dbReference type="PRINTS" id="PR00080">
    <property type="entry name" value="SDRFAMILY"/>
</dbReference>
<evidence type="ECO:0000313" key="4">
    <source>
        <dbReference type="Proteomes" id="UP001152178"/>
    </source>
</evidence>
<name>A0ABT4QZG6_9HYPH</name>
<dbReference type="InterPro" id="IPR020904">
    <property type="entry name" value="Sc_DH/Rdtase_CS"/>
</dbReference>
<organism evidence="3 4">
    <name type="scientific">Mesorhizobium qingshengii</name>
    <dbReference type="NCBI Taxonomy" id="1165689"/>
    <lineage>
        <taxon>Bacteria</taxon>
        <taxon>Pseudomonadati</taxon>
        <taxon>Pseudomonadota</taxon>
        <taxon>Alphaproteobacteria</taxon>
        <taxon>Hyphomicrobiales</taxon>
        <taxon>Phyllobacteriaceae</taxon>
        <taxon>Mesorhizobium</taxon>
    </lineage>
</organism>
<evidence type="ECO:0000256" key="1">
    <source>
        <dbReference type="ARBA" id="ARBA00006484"/>
    </source>
</evidence>
<sequence length="255" mass="27363">MANSLFSLEGRLALVTGSGQGIGFALARGLAEHGAAVVLNGRDRARIDSAVEKLRDTGFKAHASVFDVTDFQAVNADVARIEAEIGAIDILVNNAGIQFRAPLEDFPEEQWERLFRTNVSGAFHAGKAVARHMIPRGKGKIINIGSVQSELARPNIAPYTATKGAIRNLTRGMCTDWAKHGLQINAIAPGYFRTEMNQALVDNPEFSAWLEKRTPAGRWGNVDELIGAAVFLASDASSFVNGHTLYVDGGMTASV</sequence>
<dbReference type="NCBIfam" id="NF005711">
    <property type="entry name" value="PRK07523.1"/>
    <property type="match status" value="1"/>
</dbReference>
<evidence type="ECO:0000256" key="2">
    <source>
        <dbReference type="ARBA" id="ARBA00023002"/>
    </source>
</evidence>
<proteinExistence type="inferred from homology"/>
<gene>
    <name evidence="3" type="ORF">OOJ09_22495</name>
</gene>
<dbReference type="PRINTS" id="PR00081">
    <property type="entry name" value="GDHRDH"/>
</dbReference>
<dbReference type="PROSITE" id="PS00061">
    <property type="entry name" value="ADH_SHORT"/>
    <property type="match status" value="1"/>
</dbReference>
<dbReference type="Proteomes" id="UP001152178">
    <property type="component" value="Unassembled WGS sequence"/>
</dbReference>
<protein>
    <submittedName>
        <fullName evidence="3">SDR family oxidoreductase</fullName>
    </submittedName>
</protein>
<reference evidence="3" key="1">
    <citation type="submission" date="2022-11" db="EMBL/GenBank/DDBJ databases">
        <authorList>
            <person name="Coimbra C."/>
        </authorList>
    </citation>
    <scope>NUCLEOTIDE SEQUENCE</scope>
    <source>
        <strain evidence="3">Jales19</strain>
    </source>
</reference>
<dbReference type="InterPro" id="IPR002347">
    <property type="entry name" value="SDR_fam"/>
</dbReference>
<dbReference type="Pfam" id="PF13561">
    <property type="entry name" value="adh_short_C2"/>
    <property type="match status" value="1"/>
</dbReference>
<comment type="similarity">
    <text evidence="1">Belongs to the short-chain dehydrogenases/reductases (SDR) family.</text>
</comment>
<keyword evidence="4" id="KW-1185">Reference proteome</keyword>
<evidence type="ECO:0000313" key="3">
    <source>
        <dbReference type="EMBL" id="MCZ8546967.1"/>
    </source>
</evidence>
<dbReference type="SUPFAM" id="SSF51735">
    <property type="entry name" value="NAD(P)-binding Rossmann-fold domains"/>
    <property type="match status" value="1"/>
</dbReference>
<dbReference type="PANTHER" id="PTHR43669">
    <property type="entry name" value="5-KETO-D-GLUCONATE 5-REDUCTASE"/>
    <property type="match status" value="1"/>
</dbReference>
<dbReference type="RefSeq" id="WP_269907299.1">
    <property type="nucleotide sequence ID" value="NZ_JAPFQA010000011.1"/>
</dbReference>